<feature type="domain" description="Polysaccharide pyruvyl transferase" evidence="1">
    <location>
        <begin position="20"/>
        <end position="323"/>
    </location>
</feature>
<gene>
    <name evidence="2" type="ORF">LIZ56_13220</name>
</gene>
<dbReference type="InterPro" id="IPR007345">
    <property type="entry name" value="Polysacch_pyruvyl_Trfase"/>
</dbReference>
<evidence type="ECO:0000313" key="3">
    <source>
        <dbReference type="Proteomes" id="UP001197684"/>
    </source>
</evidence>
<organism evidence="2 3">
    <name type="scientific">Agathobacter rectalis</name>
    <dbReference type="NCBI Taxonomy" id="39491"/>
    <lineage>
        <taxon>Bacteria</taxon>
        <taxon>Bacillati</taxon>
        <taxon>Bacillota</taxon>
        <taxon>Clostridia</taxon>
        <taxon>Lachnospirales</taxon>
        <taxon>Lachnospiraceae</taxon>
        <taxon>Agathobacter</taxon>
    </lineage>
</organism>
<name>A0AAW4UC54_9FIRM</name>
<protein>
    <submittedName>
        <fullName evidence="2">Polysaccharide pyruvyl transferase family protein</fullName>
    </submittedName>
</protein>
<dbReference type="Pfam" id="PF04230">
    <property type="entry name" value="PS_pyruv_trans"/>
    <property type="match status" value="1"/>
</dbReference>
<dbReference type="PANTHER" id="PTHR36836:SF1">
    <property type="entry name" value="COLANIC ACID BIOSYNTHESIS PROTEIN WCAK"/>
    <property type="match status" value="1"/>
</dbReference>
<dbReference type="PANTHER" id="PTHR36836">
    <property type="entry name" value="COLANIC ACID BIOSYNTHESIS PROTEIN WCAK"/>
    <property type="match status" value="1"/>
</dbReference>
<accession>A0AAW4UC54</accession>
<sequence length="398" mass="46346">MDKGDAVKKFYFPIHLDSGNRGCEAIARGTIQILDILPQNYIGFSREIENDIITGIEKQISYINTKYDFLKKILIKVINKLKIKDKEKYVYYLRYSNFLKTINQDEICFITGGDMLCYGNNQVNYIVDYLHNKNITTVLWGCSFGEENYTSEKFKALSECSLITVRESLTYEYMTNKLGLKQVLLYPDPAFVLAPESINLPSYFENDCVGINLSNFVSGSVNATTCFEKNVINLMEYILSETTMTIVFIPHVFWEEQDDRITCKYFKNKFKESNRIQILDTYKLNYCQIRYAISKCRFFLGARTHAMISAYSVCVPSIALGYSIKSKGISKDLKMPDYTLIDYRNLKKQNELLGKYKMLQQNEHYIRKILEDEIQDYIQKAYDAKECILRLGAYNDKN</sequence>
<proteinExistence type="predicted"/>
<dbReference type="GO" id="GO:0016740">
    <property type="term" value="F:transferase activity"/>
    <property type="evidence" value="ECO:0007669"/>
    <property type="project" value="UniProtKB-KW"/>
</dbReference>
<evidence type="ECO:0000313" key="2">
    <source>
        <dbReference type="EMBL" id="MCB6939361.1"/>
    </source>
</evidence>
<evidence type="ECO:0000259" key="1">
    <source>
        <dbReference type="Pfam" id="PF04230"/>
    </source>
</evidence>
<reference evidence="2" key="1">
    <citation type="submission" date="2021-10" db="EMBL/GenBank/DDBJ databases">
        <title>Collection of gut derived symbiotic bacterial strains cultured from healthy donors.</title>
        <authorList>
            <person name="Lin H."/>
            <person name="Littmann E."/>
            <person name="Kohout C."/>
            <person name="Pamer E.G."/>
        </authorList>
    </citation>
    <scope>NUCLEOTIDE SEQUENCE</scope>
    <source>
        <strain evidence="2">DFI.9.42</strain>
    </source>
</reference>
<dbReference type="AlphaFoldDB" id="A0AAW4UC54"/>
<dbReference type="EMBL" id="JAJCJK010000025">
    <property type="protein sequence ID" value="MCB6939361.1"/>
    <property type="molecule type" value="Genomic_DNA"/>
</dbReference>
<dbReference type="RefSeq" id="WP_306778662.1">
    <property type="nucleotide sequence ID" value="NZ_JAJCJK010000025.1"/>
</dbReference>
<dbReference type="Proteomes" id="UP001197684">
    <property type="component" value="Unassembled WGS sequence"/>
</dbReference>
<comment type="caution">
    <text evidence="2">The sequence shown here is derived from an EMBL/GenBank/DDBJ whole genome shotgun (WGS) entry which is preliminary data.</text>
</comment>
<keyword evidence="2" id="KW-0808">Transferase</keyword>